<dbReference type="GO" id="GO:0009089">
    <property type="term" value="P:lysine biosynthetic process via diaminopimelate"/>
    <property type="evidence" value="ECO:0007669"/>
    <property type="project" value="UniProtKB-UniRule"/>
</dbReference>
<feature type="binding site" evidence="16">
    <location>
        <position position="238"/>
    </location>
    <ligand>
        <name>substrate</name>
    </ligand>
</feature>
<sequence length="366" mass="40227">MKKVGFIGWRGMVGSVLMERMKEENDFSHMESYFFSTSQTGEAAPKMPNSHDKLLSAMDSKELSKMDILVSCQGGDYTTEMFPLLRKEGWNGIWIDAASTLRMKDDSVIVLDPVNRNNIQEAINKGTKNFVGGNCTVSLLLIALHGLFKENMVEWVSSMTYQAASGAGAKNMIELLDQMKSVGTAFSANPAADALTLEKQMTSLMTSSQFPTQNFGHPLALNVLPWIDSEMPSGQSKEEWKAQVEANKILQSQTIIPIDGTCVRVGALRCHSQGLTIKLKKSAHLSTVEEIIASANDWVRLVPNNKPDTLKALTPAAVSGKMHVPIGRIRPMTIGDSYFNAFTLGDQLLWGAAEPLRCVLRQVLQS</sequence>
<evidence type="ECO:0000256" key="6">
    <source>
        <dbReference type="ARBA" id="ARBA00011738"/>
    </source>
</evidence>
<evidence type="ECO:0000256" key="5">
    <source>
        <dbReference type="ARBA" id="ARBA00010584"/>
    </source>
</evidence>
<keyword evidence="14 16" id="KW-0486">Methionine biosynthesis</keyword>
<dbReference type="Gene3D" id="3.40.50.720">
    <property type="entry name" value="NAD(P)-binding Rossmann-like Domain"/>
    <property type="match status" value="1"/>
</dbReference>
<keyword evidence="20" id="KW-1185">Reference proteome</keyword>
<dbReference type="PANTHER" id="PTHR46278">
    <property type="entry name" value="DEHYDROGENASE, PUTATIVE-RELATED"/>
    <property type="match status" value="1"/>
</dbReference>
<evidence type="ECO:0000313" key="19">
    <source>
        <dbReference type="EMBL" id="WPU63418.1"/>
    </source>
</evidence>
<comment type="similarity">
    <text evidence="5 16">Belongs to the aspartate-semialdehyde dehydrogenase family.</text>
</comment>
<evidence type="ECO:0000256" key="2">
    <source>
        <dbReference type="ARBA" id="ARBA00005021"/>
    </source>
</evidence>
<keyword evidence="11 16" id="KW-0220">Diaminopimelate biosynthesis</keyword>
<dbReference type="GO" id="GO:0051287">
    <property type="term" value="F:NAD binding"/>
    <property type="evidence" value="ECO:0007669"/>
    <property type="project" value="InterPro"/>
</dbReference>
<dbReference type="RefSeq" id="WP_321390090.1">
    <property type="nucleotide sequence ID" value="NZ_CP139487.1"/>
</dbReference>
<evidence type="ECO:0000256" key="13">
    <source>
        <dbReference type="ARBA" id="ARBA00023154"/>
    </source>
</evidence>
<protein>
    <recommendedName>
        <fullName evidence="7 16">Aspartate-semialdehyde dehydrogenase</fullName>
        <shortName evidence="16">ASA dehydrogenase</shortName>
        <shortName evidence="16">ASADH</shortName>
        <ecNumber evidence="7 16">1.2.1.11</ecNumber>
    </recommendedName>
    <alternativeName>
        <fullName evidence="16">Aspartate-beta-semialdehyde dehydrogenase</fullName>
    </alternativeName>
</protein>
<dbReference type="InterPro" id="IPR012280">
    <property type="entry name" value="Semialdhyde_DH_dimer_dom"/>
</dbReference>
<dbReference type="EC" id="1.2.1.11" evidence="7 16"/>
<feature type="binding site" evidence="16">
    <location>
        <begin position="10"/>
        <end position="13"/>
    </location>
    <ligand>
        <name>NADP(+)</name>
        <dbReference type="ChEBI" id="CHEBI:58349"/>
    </ligand>
</feature>
<evidence type="ECO:0000256" key="4">
    <source>
        <dbReference type="ARBA" id="ARBA00005097"/>
    </source>
</evidence>
<evidence type="ECO:0000256" key="10">
    <source>
        <dbReference type="ARBA" id="ARBA00022857"/>
    </source>
</evidence>
<dbReference type="InterPro" id="IPR000534">
    <property type="entry name" value="Semialdehyde_DH_NAD-bd"/>
</dbReference>
<feature type="binding site" evidence="16">
    <location>
        <position position="102"/>
    </location>
    <ligand>
        <name>phosphate</name>
        <dbReference type="ChEBI" id="CHEBI:43474"/>
    </ligand>
</feature>
<evidence type="ECO:0000313" key="20">
    <source>
        <dbReference type="Proteomes" id="UP001324634"/>
    </source>
</evidence>
<dbReference type="GO" id="GO:0046983">
    <property type="term" value="F:protein dimerization activity"/>
    <property type="evidence" value="ECO:0007669"/>
    <property type="project" value="InterPro"/>
</dbReference>
<keyword evidence="10 16" id="KW-0521">NADP</keyword>
<feature type="binding site" evidence="16">
    <location>
        <position position="73"/>
    </location>
    <ligand>
        <name>NADP(+)</name>
        <dbReference type="ChEBI" id="CHEBI:58349"/>
    </ligand>
</feature>
<comment type="pathway">
    <text evidence="4 16">Amino-acid biosynthesis; L-threonine biosynthesis; L-threonine from L-aspartate: step 2/5.</text>
</comment>
<name>A0AAX4HJL0_9BACT</name>
<evidence type="ECO:0000256" key="3">
    <source>
        <dbReference type="ARBA" id="ARBA00005076"/>
    </source>
</evidence>
<evidence type="ECO:0000256" key="16">
    <source>
        <dbReference type="HAMAP-Rule" id="MF_02121"/>
    </source>
</evidence>
<accession>A0AAX4HJL0</accession>
<dbReference type="InterPro" id="IPR011534">
    <property type="entry name" value="Asp_ADH_gamma-type"/>
</dbReference>
<dbReference type="HAMAP" id="MF_02121">
    <property type="entry name" value="ASADH"/>
    <property type="match status" value="1"/>
</dbReference>
<dbReference type="Gene3D" id="3.30.360.10">
    <property type="entry name" value="Dihydrodipicolinate Reductase, domain 2"/>
    <property type="match status" value="1"/>
</dbReference>
<feature type="binding site" evidence="16">
    <location>
        <position position="264"/>
    </location>
    <ligand>
        <name>substrate</name>
    </ligand>
</feature>
<dbReference type="GO" id="GO:0009097">
    <property type="term" value="P:isoleucine biosynthetic process"/>
    <property type="evidence" value="ECO:0007669"/>
    <property type="project" value="InterPro"/>
</dbReference>
<dbReference type="KEGG" id="psti:SOO65_12040"/>
<reference evidence="19 20" key="1">
    <citation type="submission" date="2023-11" db="EMBL/GenBank/DDBJ databases">
        <title>Peredibacter starrii A3.12.</title>
        <authorList>
            <person name="Mitchell R.J."/>
        </authorList>
    </citation>
    <scope>NUCLEOTIDE SEQUENCE [LARGE SCALE GENOMIC DNA]</scope>
    <source>
        <strain evidence="19 20">A3.12</strain>
    </source>
</reference>
<dbReference type="GO" id="GO:0071266">
    <property type="term" value="P:'de novo' L-methionine biosynthetic process"/>
    <property type="evidence" value="ECO:0007669"/>
    <property type="project" value="UniProtKB-UniRule"/>
</dbReference>
<comment type="catalytic activity">
    <reaction evidence="15 16">
        <text>L-aspartate 4-semialdehyde + phosphate + NADP(+) = 4-phospho-L-aspartate + NADPH + H(+)</text>
        <dbReference type="Rhea" id="RHEA:24284"/>
        <dbReference type="ChEBI" id="CHEBI:15378"/>
        <dbReference type="ChEBI" id="CHEBI:43474"/>
        <dbReference type="ChEBI" id="CHEBI:57535"/>
        <dbReference type="ChEBI" id="CHEBI:57783"/>
        <dbReference type="ChEBI" id="CHEBI:58349"/>
        <dbReference type="ChEBI" id="CHEBI:537519"/>
        <dbReference type="EC" id="1.2.1.11"/>
    </reaction>
</comment>
<dbReference type="CDD" id="cd23938">
    <property type="entry name" value="ASADH_C_bac_like"/>
    <property type="match status" value="1"/>
</dbReference>
<evidence type="ECO:0000256" key="9">
    <source>
        <dbReference type="ARBA" id="ARBA00022697"/>
    </source>
</evidence>
<gene>
    <name evidence="16 19" type="primary">asd</name>
    <name evidence="19" type="ORF">SOO65_12040</name>
</gene>
<evidence type="ECO:0000256" key="14">
    <source>
        <dbReference type="ARBA" id="ARBA00023167"/>
    </source>
</evidence>
<organism evidence="19 20">
    <name type="scientific">Peredibacter starrii</name>
    <dbReference type="NCBI Taxonomy" id="28202"/>
    <lineage>
        <taxon>Bacteria</taxon>
        <taxon>Pseudomonadati</taxon>
        <taxon>Bdellovibrionota</taxon>
        <taxon>Bacteriovoracia</taxon>
        <taxon>Bacteriovoracales</taxon>
        <taxon>Bacteriovoracaceae</taxon>
        <taxon>Peredibacter</taxon>
    </lineage>
</organism>
<feature type="binding site" evidence="16">
    <location>
        <position position="347"/>
    </location>
    <ligand>
        <name>NADP(+)</name>
        <dbReference type="ChEBI" id="CHEBI:58349"/>
    </ligand>
</feature>
<comment type="pathway">
    <text evidence="3 16">Amino-acid biosynthesis; L-lysine biosynthesis via DAP pathway; (S)-tetrahydrodipicolinate from L-aspartate: step 2/4.</text>
</comment>
<evidence type="ECO:0000256" key="8">
    <source>
        <dbReference type="ARBA" id="ARBA00022605"/>
    </source>
</evidence>
<feature type="binding site" evidence="16">
    <location>
        <begin position="165"/>
        <end position="166"/>
    </location>
    <ligand>
        <name>NADP(+)</name>
        <dbReference type="ChEBI" id="CHEBI:58349"/>
    </ligand>
</feature>
<dbReference type="GO" id="GO:0050661">
    <property type="term" value="F:NADP binding"/>
    <property type="evidence" value="ECO:0007669"/>
    <property type="project" value="UniProtKB-UniRule"/>
</dbReference>
<proteinExistence type="inferred from homology"/>
<evidence type="ECO:0000256" key="1">
    <source>
        <dbReference type="ARBA" id="ARBA00002492"/>
    </source>
</evidence>
<comment type="function">
    <text evidence="1 16">Catalyzes the NADPH-dependent formation of L-aspartate-semialdehyde (L-ASA) by the reductive dephosphorylation of L-aspartyl-4-phosphate.</text>
</comment>
<dbReference type="AlphaFoldDB" id="A0AAX4HJL0"/>
<feature type="domain" description="Semialdehyde dehydrogenase NAD-binding" evidence="18">
    <location>
        <begin position="3"/>
        <end position="122"/>
    </location>
</feature>
<evidence type="ECO:0000256" key="15">
    <source>
        <dbReference type="ARBA" id="ARBA00047891"/>
    </source>
</evidence>
<keyword evidence="9 16" id="KW-0791">Threonine biosynthesis</keyword>
<dbReference type="SUPFAM" id="SSF55347">
    <property type="entry name" value="Glyceraldehyde-3-phosphate dehydrogenase-like, C-terminal domain"/>
    <property type="match status" value="1"/>
</dbReference>
<dbReference type="PROSITE" id="PS01103">
    <property type="entry name" value="ASD"/>
    <property type="match status" value="1"/>
</dbReference>
<keyword evidence="13 16" id="KW-0457">Lysine biosynthesis</keyword>
<feature type="active site" description="Acyl-thioester intermediate" evidence="16 17">
    <location>
        <position position="135"/>
    </location>
</feature>
<comment type="caution">
    <text evidence="16">Lacks conserved residue(s) required for the propagation of feature annotation.</text>
</comment>
<dbReference type="Pfam" id="PF01118">
    <property type="entry name" value="Semialdhyde_dh"/>
    <property type="match status" value="1"/>
</dbReference>
<dbReference type="InterPro" id="IPR012080">
    <property type="entry name" value="Asp_semialdehyde_DH"/>
</dbReference>
<dbReference type="PIRSF" id="PIRSF000148">
    <property type="entry name" value="ASA_dh"/>
    <property type="match status" value="1"/>
</dbReference>
<dbReference type="EMBL" id="CP139487">
    <property type="protein sequence ID" value="WPU63418.1"/>
    <property type="molecule type" value="Genomic_DNA"/>
</dbReference>
<evidence type="ECO:0000256" key="12">
    <source>
        <dbReference type="ARBA" id="ARBA00023002"/>
    </source>
</evidence>
<dbReference type="Proteomes" id="UP001324634">
    <property type="component" value="Chromosome"/>
</dbReference>
<evidence type="ECO:0000256" key="11">
    <source>
        <dbReference type="ARBA" id="ARBA00022915"/>
    </source>
</evidence>
<dbReference type="NCBIfam" id="NF005144">
    <property type="entry name" value="PRK06598.1"/>
    <property type="match status" value="1"/>
</dbReference>
<dbReference type="SUPFAM" id="SSF51735">
    <property type="entry name" value="NAD(P)-binding Rossmann-fold domains"/>
    <property type="match status" value="1"/>
</dbReference>
<evidence type="ECO:0000256" key="7">
    <source>
        <dbReference type="ARBA" id="ARBA00013120"/>
    </source>
</evidence>
<dbReference type="Pfam" id="PF02774">
    <property type="entry name" value="Semialdhyde_dhC"/>
    <property type="match status" value="1"/>
</dbReference>
<evidence type="ECO:0000256" key="17">
    <source>
        <dbReference type="PIRSR" id="PIRSR000148-1"/>
    </source>
</evidence>
<keyword evidence="8 16" id="KW-0028">Amino-acid biosynthesis</keyword>
<dbReference type="SMART" id="SM00859">
    <property type="entry name" value="Semialdhyde_dh"/>
    <property type="match status" value="1"/>
</dbReference>
<evidence type="ECO:0000259" key="18">
    <source>
        <dbReference type="SMART" id="SM00859"/>
    </source>
</evidence>
<feature type="active site" description="Proton acceptor" evidence="16 17">
    <location>
        <position position="271"/>
    </location>
</feature>
<feature type="binding site" evidence="16">
    <location>
        <position position="241"/>
    </location>
    <ligand>
        <name>phosphate</name>
        <dbReference type="ChEBI" id="CHEBI:43474"/>
    </ligand>
</feature>
<comment type="pathway">
    <text evidence="2 16">Amino-acid biosynthesis; L-methionine biosynthesis via de novo pathway; L-homoserine from L-aspartate: step 2/3.</text>
</comment>
<dbReference type="NCBIfam" id="TIGR01745">
    <property type="entry name" value="asd_gamma"/>
    <property type="match status" value="1"/>
</dbReference>
<dbReference type="PANTHER" id="PTHR46278:SF4">
    <property type="entry name" value="ASPARTATE-SEMIALDEHYDE DEHYDROGENASE"/>
    <property type="match status" value="1"/>
</dbReference>
<dbReference type="GO" id="GO:0009088">
    <property type="term" value="P:threonine biosynthetic process"/>
    <property type="evidence" value="ECO:0007669"/>
    <property type="project" value="UniProtKB-UniRule"/>
</dbReference>
<dbReference type="GO" id="GO:0004073">
    <property type="term" value="F:aspartate-semialdehyde dehydrogenase activity"/>
    <property type="evidence" value="ECO:0007669"/>
    <property type="project" value="UniProtKB-UniRule"/>
</dbReference>
<keyword evidence="12 16" id="KW-0560">Oxidoreductase</keyword>
<feature type="binding site" evidence="16">
    <location>
        <position position="162"/>
    </location>
    <ligand>
        <name>substrate</name>
    </ligand>
</feature>
<dbReference type="GO" id="GO:0019877">
    <property type="term" value="P:diaminopimelate biosynthetic process"/>
    <property type="evidence" value="ECO:0007669"/>
    <property type="project" value="UniProtKB-UniRule"/>
</dbReference>
<comment type="subunit">
    <text evidence="6 16">Homodimer.</text>
</comment>
<dbReference type="CDD" id="cd02314">
    <property type="entry name" value="VcASADH1_like_N"/>
    <property type="match status" value="1"/>
</dbReference>
<dbReference type="InterPro" id="IPR036291">
    <property type="entry name" value="NAD(P)-bd_dom_sf"/>
</dbReference>
<dbReference type="InterPro" id="IPR000319">
    <property type="entry name" value="Asp-semialdehyde_DH_CS"/>
</dbReference>